<dbReference type="OrthoDB" id="3266345at2"/>
<keyword evidence="3" id="KW-1185">Reference proteome</keyword>
<dbReference type="RefSeq" id="WP_157038372.1">
    <property type="nucleotide sequence ID" value="NZ_HF571038.1"/>
</dbReference>
<accession>A0A077MA44</accession>
<feature type="region of interest" description="Disordered" evidence="1">
    <location>
        <begin position="1"/>
        <end position="31"/>
    </location>
</feature>
<reference evidence="2 3" key="1">
    <citation type="journal article" date="2013" name="ISME J.">
        <title>A metabolic model for members of the genus Tetrasphaera involved in enhanced biological phosphorus removal.</title>
        <authorList>
            <person name="Kristiansen R."/>
            <person name="Nguyen H.T.T."/>
            <person name="Saunders A.M."/>
            <person name="Nielsen J.L."/>
            <person name="Wimmer R."/>
            <person name="Le V.Q."/>
            <person name="McIlroy S.J."/>
            <person name="Petrovski S."/>
            <person name="Seviour R.J."/>
            <person name="Calteau A."/>
            <person name="Nielsen K.L."/>
            <person name="Nielsen P.H."/>
        </authorList>
    </citation>
    <scope>NUCLEOTIDE SEQUENCE [LARGE SCALE GENOMIC DNA]</scope>
    <source>
        <strain evidence="2 3">Ben 74</strain>
    </source>
</reference>
<dbReference type="AlphaFoldDB" id="A0A077MA44"/>
<dbReference type="EMBL" id="CAJC01000150">
    <property type="protein sequence ID" value="CCI53459.1"/>
    <property type="molecule type" value="Genomic_DNA"/>
</dbReference>
<comment type="caution">
    <text evidence="2">The sequence shown here is derived from an EMBL/GenBank/DDBJ whole genome shotgun (WGS) entry which is preliminary data.</text>
</comment>
<name>A0A077MA44_9MICO</name>
<gene>
    <name evidence="2" type="ORF">BN13_40011</name>
</gene>
<dbReference type="STRING" id="1193518.BN13_40011"/>
<sequence length="182" mass="19169">MTRPLRMLPVPDGRPPALPPGMSGKGTSGVGTKSTMLAPLYAQETLAFDLRPDYDEPPPPPLGDLPDPADWARGVAQALIEVMGGVRPPASVVRLTSPQVYLAVSRRYGVAARRAGSPFTGGALTGRAAVRRLAVLRIRCSHTRADAAEVAVVIADGPRVRAMALELTGSGSQWRVTTLQIA</sequence>
<dbReference type="InterPro" id="IPR045596">
    <property type="entry name" value="DUF6459"/>
</dbReference>
<dbReference type="Pfam" id="PF20060">
    <property type="entry name" value="DUF6459"/>
    <property type="match status" value="1"/>
</dbReference>
<dbReference type="Proteomes" id="UP000035720">
    <property type="component" value="Unassembled WGS sequence"/>
</dbReference>
<evidence type="ECO:0000313" key="2">
    <source>
        <dbReference type="EMBL" id="CCI53459.1"/>
    </source>
</evidence>
<evidence type="ECO:0000256" key="1">
    <source>
        <dbReference type="SAM" id="MobiDB-lite"/>
    </source>
</evidence>
<evidence type="ECO:0000313" key="3">
    <source>
        <dbReference type="Proteomes" id="UP000035720"/>
    </source>
</evidence>
<protein>
    <submittedName>
        <fullName evidence="2">Uncharacterized protein</fullName>
    </submittedName>
</protein>
<organism evidence="2 3">
    <name type="scientific">Nostocoides jenkinsii Ben 74</name>
    <dbReference type="NCBI Taxonomy" id="1193518"/>
    <lineage>
        <taxon>Bacteria</taxon>
        <taxon>Bacillati</taxon>
        <taxon>Actinomycetota</taxon>
        <taxon>Actinomycetes</taxon>
        <taxon>Micrococcales</taxon>
        <taxon>Intrasporangiaceae</taxon>
        <taxon>Nostocoides</taxon>
    </lineage>
</organism>
<proteinExistence type="predicted"/>